<dbReference type="EMBL" id="CACVBM020000388">
    <property type="protein sequence ID" value="CAA7018519.1"/>
    <property type="molecule type" value="Genomic_DNA"/>
</dbReference>
<organism evidence="3 4">
    <name type="scientific">Microthlaspi erraticum</name>
    <dbReference type="NCBI Taxonomy" id="1685480"/>
    <lineage>
        <taxon>Eukaryota</taxon>
        <taxon>Viridiplantae</taxon>
        <taxon>Streptophyta</taxon>
        <taxon>Embryophyta</taxon>
        <taxon>Tracheophyta</taxon>
        <taxon>Spermatophyta</taxon>
        <taxon>Magnoliopsida</taxon>
        <taxon>eudicotyledons</taxon>
        <taxon>Gunneridae</taxon>
        <taxon>Pentapetalae</taxon>
        <taxon>rosids</taxon>
        <taxon>malvids</taxon>
        <taxon>Brassicales</taxon>
        <taxon>Brassicaceae</taxon>
        <taxon>Coluteocarpeae</taxon>
        <taxon>Microthlaspi</taxon>
    </lineage>
</organism>
<dbReference type="OrthoDB" id="1113636at2759"/>
<dbReference type="SMART" id="SM00256">
    <property type="entry name" value="FBOX"/>
    <property type="match status" value="1"/>
</dbReference>
<dbReference type="InterPro" id="IPR036047">
    <property type="entry name" value="F-box-like_dom_sf"/>
</dbReference>
<keyword evidence="4" id="KW-1185">Reference proteome</keyword>
<name>A0A6D2JCA9_9BRAS</name>
<dbReference type="PANTHER" id="PTHR31111">
    <property type="entry name" value="BNAA05G37150D PROTEIN-RELATED"/>
    <property type="match status" value="1"/>
</dbReference>
<sequence length="390" mass="44931">MKKQKQCISGNNSTVCGSNESSFDLIPVDLFINNILSRLPVKSLAQCRCVSKLWSSIVRRPNYHLLFPIKSPATPKPRLLYALEKETKLLFFSSPQPPKPSVRYLPPTRHTSFSSEYCYEVKTYPPVNGLVCSQHIGNKCLWAVISNPITGEFVTTPKVTSKWPLSKERIHFGYDPIGKQFKVLLSTWFLGSHVSQVLTLGTGNLSWRNIECFILHHYYYKGEDEGICINGVLYYQVIIDKKRSILCFDVRSEEFSFINLDQVNQVIKATTIWERPLILIDHKGKLGAIDSDLSNLSNVWVLENAEEHKWFNMHQIQRPNIMKPPFFSAAMIGSGQLVFYLTIKPRRPFNIFYYNLESKIMTPVQVPEIDPVDFRKVRTFPNFVKDVKLM</sequence>
<dbReference type="PANTHER" id="PTHR31111:SF125">
    <property type="entry name" value="F-BOX PROTEIN CPR30-LIKE"/>
    <property type="match status" value="1"/>
</dbReference>
<proteinExistence type="predicted"/>
<dbReference type="SUPFAM" id="SSF81383">
    <property type="entry name" value="F-box domain"/>
    <property type="match status" value="1"/>
</dbReference>
<dbReference type="Proteomes" id="UP000467841">
    <property type="component" value="Unassembled WGS sequence"/>
</dbReference>
<dbReference type="NCBIfam" id="TIGR01640">
    <property type="entry name" value="F_box_assoc_1"/>
    <property type="match status" value="1"/>
</dbReference>
<dbReference type="InterPro" id="IPR013187">
    <property type="entry name" value="F-box-assoc_dom_typ3"/>
</dbReference>
<dbReference type="EMBL" id="CACVBM020001237">
    <property type="protein sequence ID" value="CAA7040937.1"/>
    <property type="molecule type" value="Genomic_DNA"/>
</dbReference>
<protein>
    <recommendedName>
        <fullName evidence="1">F-box domain-containing protein</fullName>
    </recommendedName>
</protein>
<dbReference type="InterPro" id="IPR017451">
    <property type="entry name" value="F-box-assoc_interact_dom"/>
</dbReference>
<dbReference type="Gene3D" id="1.20.1280.50">
    <property type="match status" value="1"/>
</dbReference>
<dbReference type="AlphaFoldDB" id="A0A6D2JCA9"/>
<dbReference type="InterPro" id="IPR001810">
    <property type="entry name" value="F-box_dom"/>
</dbReference>
<evidence type="ECO:0000313" key="2">
    <source>
        <dbReference type="EMBL" id="CAA7018519.1"/>
    </source>
</evidence>
<feature type="domain" description="F-box" evidence="1">
    <location>
        <begin position="26"/>
        <end position="67"/>
    </location>
</feature>
<evidence type="ECO:0000313" key="4">
    <source>
        <dbReference type="Proteomes" id="UP000467841"/>
    </source>
</evidence>
<evidence type="ECO:0000313" key="3">
    <source>
        <dbReference type="EMBL" id="CAA7040937.1"/>
    </source>
</evidence>
<dbReference type="Pfam" id="PF00646">
    <property type="entry name" value="F-box"/>
    <property type="match status" value="1"/>
</dbReference>
<accession>A0A6D2JCA9</accession>
<reference evidence="3 4" key="1">
    <citation type="submission" date="2020-01" db="EMBL/GenBank/DDBJ databases">
        <authorList>
            <person name="Mishra B."/>
        </authorList>
    </citation>
    <scope>NUCLEOTIDE SEQUENCE [LARGE SCALE GENOMIC DNA]</scope>
</reference>
<evidence type="ECO:0000259" key="1">
    <source>
        <dbReference type="SMART" id="SM00256"/>
    </source>
</evidence>
<dbReference type="Pfam" id="PF08268">
    <property type="entry name" value="FBA_3"/>
    <property type="match status" value="1"/>
</dbReference>
<gene>
    <name evidence="3" type="ORF">MERR_LOCUS28172</name>
    <name evidence="2" type="ORF">MERR_LOCUS5754</name>
</gene>